<organism evidence="1">
    <name type="scientific">marine metagenome</name>
    <dbReference type="NCBI Taxonomy" id="408172"/>
    <lineage>
        <taxon>unclassified sequences</taxon>
        <taxon>metagenomes</taxon>
        <taxon>ecological metagenomes</taxon>
    </lineage>
</organism>
<proteinExistence type="predicted"/>
<dbReference type="AlphaFoldDB" id="A0A383CNL5"/>
<dbReference type="SUPFAM" id="SSF53448">
    <property type="entry name" value="Nucleotide-diphospho-sugar transferases"/>
    <property type="match status" value="1"/>
</dbReference>
<feature type="non-terminal residue" evidence="1">
    <location>
        <position position="226"/>
    </location>
</feature>
<gene>
    <name evidence="1" type="ORF">METZ01_LOCUS486666</name>
</gene>
<sequence>MDINYFVLSYQGLKEFEKNYDESFFKKINLKIIDNGNQKSKKFKNFIYYKTTRNLGCAGGWNLICLIAFNYYKLEKIVIGQDDTQIDYDAIKNCHDLCSENTICGVFSPFFEFSTFSIHKDVFNKIGFFDENCIDAYCEDADYKQRCYLNNIKIMSLNYDNKKNLGLSRKLNPRIYDTVEVNRKYIYSKWGESMNRSKIGKEDYQPPYKYLHPYNNPNLNHKLIRI</sequence>
<evidence type="ECO:0000313" key="1">
    <source>
        <dbReference type="EMBL" id="SVE33812.1"/>
    </source>
</evidence>
<evidence type="ECO:0008006" key="2">
    <source>
        <dbReference type="Google" id="ProtNLM"/>
    </source>
</evidence>
<name>A0A383CNL5_9ZZZZ</name>
<dbReference type="InterPro" id="IPR029044">
    <property type="entry name" value="Nucleotide-diphossugar_trans"/>
</dbReference>
<dbReference type="EMBL" id="UINC01210377">
    <property type="protein sequence ID" value="SVE33812.1"/>
    <property type="molecule type" value="Genomic_DNA"/>
</dbReference>
<accession>A0A383CNL5</accession>
<protein>
    <recommendedName>
        <fullName evidence="2">Glycosyltransferase 2-like domain-containing protein</fullName>
    </recommendedName>
</protein>
<dbReference type="Gene3D" id="3.90.550.10">
    <property type="entry name" value="Spore Coat Polysaccharide Biosynthesis Protein SpsA, Chain A"/>
    <property type="match status" value="1"/>
</dbReference>
<reference evidence="1" key="1">
    <citation type="submission" date="2018-05" db="EMBL/GenBank/DDBJ databases">
        <authorList>
            <person name="Lanie J.A."/>
            <person name="Ng W.-L."/>
            <person name="Kazmierczak K.M."/>
            <person name="Andrzejewski T.M."/>
            <person name="Davidsen T.M."/>
            <person name="Wayne K.J."/>
            <person name="Tettelin H."/>
            <person name="Glass J.I."/>
            <person name="Rusch D."/>
            <person name="Podicherti R."/>
            <person name="Tsui H.-C.T."/>
            <person name="Winkler M.E."/>
        </authorList>
    </citation>
    <scope>NUCLEOTIDE SEQUENCE</scope>
</reference>